<organism evidence="2 3">
    <name type="scientific">Elasticomyces elasticus</name>
    <dbReference type="NCBI Taxonomy" id="574655"/>
    <lineage>
        <taxon>Eukaryota</taxon>
        <taxon>Fungi</taxon>
        <taxon>Dikarya</taxon>
        <taxon>Ascomycota</taxon>
        <taxon>Pezizomycotina</taxon>
        <taxon>Dothideomycetes</taxon>
        <taxon>Dothideomycetidae</taxon>
        <taxon>Mycosphaerellales</taxon>
        <taxon>Teratosphaeriaceae</taxon>
        <taxon>Elasticomyces</taxon>
    </lineage>
</organism>
<feature type="region of interest" description="Disordered" evidence="1">
    <location>
        <begin position="173"/>
        <end position="263"/>
    </location>
</feature>
<feature type="region of interest" description="Disordered" evidence="1">
    <location>
        <begin position="514"/>
        <end position="576"/>
    </location>
</feature>
<protein>
    <submittedName>
        <fullName evidence="2">Uncharacterized protein</fullName>
    </submittedName>
</protein>
<feature type="compositionally biased region" description="Basic and acidic residues" evidence="1">
    <location>
        <begin position="448"/>
        <end position="467"/>
    </location>
</feature>
<evidence type="ECO:0000313" key="3">
    <source>
        <dbReference type="Proteomes" id="UP001310594"/>
    </source>
</evidence>
<sequence>MKIQARELVGRDNCPQCKKHWLEIFAGIDLPPSYGGRDPIAGERGLTILELRNIHTDELCLLGPQEKYEPIVTGGSWKDWQIPKKKMPKPEKNGSMYGKPYVAPRYSGSTSEVYMDKVVVQAVKQMKRNMAAAASIPETTASIDSTTPPTAPAPTTSGSAERAVEPMLNAEVQAASPPRVVRSPSSPPPYSPFSAYGEAEIADNGGELQTGTDAISTPPDLAGAEAPPPSSPSARDDSEGGDVDDALSATPKGAGGPAQLDTTSVDVLATSEIAMAKRPTKRKRSLGEFADDEEARAVKYLKHDGVDAIEDETVAAATTADAAAWSLGGLLIVKEVSFLCHPVNRAVLEAFKIGVRMRQEAKLFDCVYYRYGCRWDHQQMVQRNEEMEGLACDETPPIYVVRTTMALRVIEKSFIDLLLDGFLMERHLHTQHNINRGLLRSSTKPNAKIRDRNRNFDLNREDGNKGAHDPALMDIQAVLQAEGAALARIQMAAPIQPSGGSIQAQNVSQAMSVAPSAQGVESQRRTSVPLPPQTAPGSRSIAGVRNSETRHQYSASNATTQVPVTRPGRTDSRNVDLSTLPTGVAHVRFVEFCRAFDRDEDFVEWLGSWTDDVNQRIPRTIQSIRPRINGSLGDGSTPFTVDELLMAVKQLESEGVVELTTSNGACFLRLAGAIAR</sequence>
<dbReference type="Proteomes" id="UP001310594">
    <property type="component" value="Unassembled WGS sequence"/>
</dbReference>
<evidence type="ECO:0000313" key="2">
    <source>
        <dbReference type="EMBL" id="KAK5696498.1"/>
    </source>
</evidence>
<feature type="region of interest" description="Disordered" evidence="1">
    <location>
        <begin position="137"/>
        <end position="160"/>
    </location>
</feature>
<dbReference type="AlphaFoldDB" id="A0AAN7ZMK9"/>
<dbReference type="EMBL" id="JAVRQU010000012">
    <property type="protein sequence ID" value="KAK5696498.1"/>
    <property type="molecule type" value="Genomic_DNA"/>
</dbReference>
<feature type="compositionally biased region" description="Polar residues" evidence="1">
    <location>
        <begin position="552"/>
        <end position="563"/>
    </location>
</feature>
<reference evidence="2" key="1">
    <citation type="submission" date="2023-08" db="EMBL/GenBank/DDBJ databases">
        <title>Black Yeasts Isolated from many extreme environments.</title>
        <authorList>
            <person name="Coleine C."/>
            <person name="Stajich J.E."/>
            <person name="Selbmann L."/>
        </authorList>
    </citation>
    <scope>NUCLEOTIDE SEQUENCE</scope>
    <source>
        <strain evidence="2">CCFEE 5810</strain>
    </source>
</reference>
<gene>
    <name evidence="2" type="ORF">LTR97_007800</name>
</gene>
<accession>A0AAN7ZMK9</accession>
<name>A0AAN7ZMK9_9PEZI</name>
<feature type="compositionally biased region" description="Low complexity" evidence="1">
    <location>
        <begin position="175"/>
        <end position="184"/>
    </location>
</feature>
<feature type="region of interest" description="Disordered" evidence="1">
    <location>
        <begin position="439"/>
        <end position="467"/>
    </location>
</feature>
<comment type="caution">
    <text evidence="2">The sequence shown here is derived from an EMBL/GenBank/DDBJ whole genome shotgun (WGS) entry which is preliminary data.</text>
</comment>
<feature type="compositionally biased region" description="Low complexity" evidence="1">
    <location>
        <begin position="139"/>
        <end position="160"/>
    </location>
</feature>
<evidence type="ECO:0000256" key="1">
    <source>
        <dbReference type="SAM" id="MobiDB-lite"/>
    </source>
</evidence>
<proteinExistence type="predicted"/>